<evidence type="ECO:0000256" key="1">
    <source>
        <dbReference type="SAM" id="MobiDB-lite"/>
    </source>
</evidence>
<protein>
    <recommendedName>
        <fullName evidence="2">CD-NTase associated protein 4-like DNA endonuclease domain-containing protein</fullName>
    </recommendedName>
</protein>
<feature type="domain" description="CD-NTase associated protein 4-like DNA endonuclease" evidence="2">
    <location>
        <begin position="16"/>
        <end position="99"/>
    </location>
</feature>
<proteinExistence type="predicted"/>
<gene>
    <name evidence="3" type="ORF">PRRU23_24830</name>
</gene>
<comment type="caution">
    <text evidence="3">The sequence shown here is derived from an EMBL/GenBank/DDBJ whole genome shotgun (WGS) entry which is preliminary data.</text>
</comment>
<dbReference type="EMBL" id="BPTR01000001">
    <property type="protein sequence ID" value="GJG28783.1"/>
    <property type="molecule type" value="Genomic_DNA"/>
</dbReference>
<evidence type="ECO:0000259" key="2">
    <source>
        <dbReference type="Pfam" id="PF14130"/>
    </source>
</evidence>
<dbReference type="AlphaFoldDB" id="A0AA37HZQ4"/>
<feature type="region of interest" description="Disordered" evidence="1">
    <location>
        <begin position="1"/>
        <end position="20"/>
    </location>
</feature>
<dbReference type="InterPro" id="IPR025382">
    <property type="entry name" value="Cap4-like_endonuclease_dom"/>
</dbReference>
<evidence type="ECO:0000313" key="3">
    <source>
        <dbReference type="EMBL" id="GJG28783.1"/>
    </source>
</evidence>
<reference evidence="3" key="1">
    <citation type="submission" date="2021-08" db="EMBL/GenBank/DDBJ databases">
        <title>Prevotella lacticifex sp. nov., isolated from rumen of cow.</title>
        <authorList>
            <person name="Shinkai T."/>
            <person name="Ikeyama N."/>
            <person name="Kumagai M."/>
            <person name="Ohmori H."/>
            <person name="Sakamoto M."/>
            <person name="Ohkuma M."/>
            <person name="Mitsumori M."/>
        </authorList>
    </citation>
    <scope>NUCLEOTIDE SEQUENCE</scope>
    <source>
        <strain evidence="3">DSM 11371</strain>
    </source>
</reference>
<dbReference type="GO" id="GO:0004518">
    <property type="term" value="F:nuclease activity"/>
    <property type="evidence" value="ECO:0007669"/>
    <property type="project" value="InterPro"/>
</dbReference>
<name>A0AA37HZQ4_SEGBR</name>
<accession>A0AA37HZQ4</accession>
<dbReference type="Proteomes" id="UP000887043">
    <property type="component" value="Unassembled WGS sequence"/>
</dbReference>
<organism evidence="3 4">
    <name type="scientific">Segatella bryantii</name>
    <name type="common">Prevotella bryantii</name>
    <dbReference type="NCBI Taxonomy" id="77095"/>
    <lineage>
        <taxon>Bacteria</taxon>
        <taxon>Pseudomonadati</taxon>
        <taxon>Bacteroidota</taxon>
        <taxon>Bacteroidia</taxon>
        <taxon>Bacteroidales</taxon>
        <taxon>Prevotellaceae</taxon>
        <taxon>Segatella</taxon>
    </lineage>
</organism>
<dbReference type="Pfam" id="PF14130">
    <property type="entry name" value="Cap4_nuclease"/>
    <property type="match status" value="1"/>
</dbReference>
<sequence length="111" mass="12961">MSSLDKLASIHPKENAGASSSNRFEYQINWGLHRLLQLEEEEELMKDKNDEVYVMILDYHDDIVVCNSDSDKEYIDFYQIKTRKNSNWTRTNLCVKEGERNNGSDESDLPV</sequence>
<evidence type="ECO:0000313" key="4">
    <source>
        <dbReference type="Proteomes" id="UP000887043"/>
    </source>
</evidence>
<dbReference type="RefSeq" id="WP_006282018.1">
    <property type="nucleotide sequence ID" value="NZ_BPTR01000001.1"/>
</dbReference>